<accession>A0A0G2HLP2</accession>
<feature type="coiled-coil region" evidence="1">
    <location>
        <begin position="67"/>
        <end position="105"/>
    </location>
</feature>
<reference evidence="2 3" key="1">
    <citation type="submission" date="2015-01" db="EMBL/GenBank/DDBJ databases">
        <title>Lifestyle Evolution in Cyanobacterial Symbionts of Sponges.</title>
        <authorList>
            <person name="Burgsdorf I."/>
            <person name="Slaby B.M."/>
            <person name="Handley K.M."/>
            <person name="Haber M."/>
            <person name="Blom J."/>
            <person name="Marshall C.W."/>
            <person name="Gilbert J.A."/>
            <person name="Hentschel U."/>
            <person name="Steindler L."/>
        </authorList>
    </citation>
    <scope>NUCLEOTIDE SEQUENCE [LARGE SCALE GENOMIC DNA]</scope>
    <source>
        <strain evidence="2">SP3</strain>
    </source>
</reference>
<dbReference type="Proteomes" id="UP000035067">
    <property type="component" value="Unassembled WGS sequence"/>
</dbReference>
<evidence type="ECO:0000256" key="1">
    <source>
        <dbReference type="SAM" id="Coils"/>
    </source>
</evidence>
<comment type="caution">
    <text evidence="2">The sequence shown here is derived from an EMBL/GenBank/DDBJ whole genome shotgun (WGS) entry which is preliminary data.</text>
</comment>
<sequence length="106" mass="11763">MPASPPIPAQGAAKTPAVAITTGPAPVAAPWWQQWVTPLVILATLTLFLNQQNRAFDAVNKRIDVLLDVLREDVQAVREDLRASEKRQQEDLARLEGKVDRLLESR</sequence>
<proteinExistence type="predicted"/>
<organism evidence="2 3">
    <name type="scientific">Candidatus Synechococcus spongiarum SP3</name>
    <dbReference type="NCBI Taxonomy" id="1604020"/>
    <lineage>
        <taxon>Bacteria</taxon>
        <taxon>Bacillati</taxon>
        <taxon>Cyanobacteriota</taxon>
        <taxon>Cyanophyceae</taxon>
        <taxon>Synechococcales</taxon>
        <taxon>Synechococcaceae</taxon>
        <taxon>Synechococcus</taxon>
    </lineage>
</organism>
<protein>
    <submittedName>
        <fullName evidence="2">Uncharacterized protein</fullName>
    </submittedName>
</protein>
<gene>
    <name evidence="2" type="ORF">TE42_06075</name>
</gene>
<dbReference type="PATRIC" id="fig|1604020.3.peg.887"/>
<keyword evidence="1" id="KW-0175">Coiled coil</keyword>
<dbReference type="AlphaFoldDB" id="A0A0G2HLP2"/>
<evidence type="ECO:0000313" key="2">
    <source>
        <dbReference type="EMBL" id="KKZ12007.1"/>
    </source>
</evidence>
<evidence type="ECO:0000313" key="3">
    <source>
        <dbReference type="Proteomes" id="UP000035067"/>
    </source>
</evidence>
<dbReference type="EMBL" id="JXQG01000032">
    <property type="protein sequence ID" value="KKZ12007.1"/>
    <property type="molecule type" value="Genomic_DNA"/>
</dbReference>
<name>A0A0G2HLP2_9SYNE</name>